<feature type="region of interest" description="Disordered" evidence="10">
    <location>
        <begin position="1"/>
        <end position="24"/>
    </location>
</feature>
<dbReference type="PANTHER" id="PTHR30024">
    <property type="entry name" value="ALIPHATIC SULFONATES-BINDING PROTEIN-RELATED"/>
    <property type="match status" value="1"/>
</dbReference>
<evidence type="ECO:0000256" key="4">
    <source>
        <dbReference type="ARBA" id="ARBA00022448"/>
    </source>
</evidence>
<keyword evidence="8" id="KW-0472">Membrane</keyword>
<keyword evidence="4" id="KW-0813">Transport</keyword>
<evidence type="ECO:0000256" key="10">
    <source>
        <dbReference type="SAM" id="MobiDB-lite"/>
    </source>
</evidence>
<organism evidence="11 12">
    <name type="scientific">Quadrisphaera granulorum</name>
    <dbReference type="NCBI Taxonomy" id="317664"/>
    <lineage>
        <taxon>Bacteria</taxon>
        <taxon>Bacillati</taxon>
        <taxon>Actinomycetota</taxon>
        <taxon>Actinomycetes</taxon>
        <taxon>Kineosporiales</taxon>
        <taxon>Kineosporiaceae</taxon>
        <taxon>Quadrisphaera</taxon>
    </lineage>
</organism>
<evidence type="ECO:0000313" key="12">
    <source>
        <dbReference type="Proteomes" id="UP000245469"/>
    </source>
</evidence>
<protein>
    <submittedName>
        <fullName evidence="11">NitT/TauT family transport system substrate-binding protein</fullName>
    </submittedName>
</protein>
<evidence type="ECO:0000256" key="1">
    <source>
        <dbReference type="ARBA" id="ARBA00004418"/>
    </source>
</evidence>
<dbReference type="CDD" id="cd13553">
    <property type="entry name" value="PBP2_NrtA_CpmA_like"/>
    <property type="match status" value="1"/>
</dbReference>
<dbReference type="InterPro" id="IPR044527">
    <property type="entry name" value="NrtA/CpmA_ABC-bd_dom"/>
</dbReference>
<dbReference type="Proteomes" id="UP000245469">
    <property type="component" value="Unassembled WGS sequence"/>
</dbReference>
<dbReference type="AlphaFoldDB" id="A0A316AFS3"/>
<keyword evidence="5" id="KW-1003">Cell membrane</keyword>
<dbReference type="EMBL" id="QGDQ01000001">
    <property type="protein sequence ID" value="PWJ56108.1"/>
    <property type="molecule type" value="Genomic_DNA"/>
</dbReference>
<comment type="subcellular location">
    <subcellularLocation>
        <location evidence="2">Cell inner membrane</location>
    </subcellularLocation>
    <subcellularLocation>
        <location evidence="1">Periplasm</location>
    </subcellularLocation>
</comment>
<evidence type="ECO:0000313" key="11">
    <source>
        <dbReference type="EMBL" id="PWJ56108.1"/>
    </source>
</evidence>
<dbReference type="PANTHER" id="PTHR30024:SF47">
    <property type="entry name" value="TAURINE-BINDING PERIPLASMIC PROTEIN"/>
    <property type="match status" value="1"/>
</dbReference>
<dbReference type="PROSITE" id="PS51318">
    <property type="entry name" value="TAT"/>
    <property type="match status" value="1"/>
</dbReference>
<evidence type="ECO:0000256" key="9">
    <source>
        <dbReference type="ARBA" id="ARBA00024031"/>
    </source>
</evidence>
<dbReference type="GO" id="GO:0005886">
    <property type="term" value="C:plasma membrane"/>
    <property type="evidence" value="ECO:0007669"/>
    <property type="project" value="UniProtKB-SubCell"/>
</dbReference>
<evidence type="ECO:0000256" key="5">
    <source>
        <dbReference type="ARBA" id="ARBA00022475"/>
    </source>
</evidence>
<accession>A0A316AFS3</accession>
<evidence type="ECO:0000256" key="7">
    <source>
        <dbReference type="ARBA" id="ARBA00022729"/>
    </source>
</evidence>
<name>A0A316AFS3_9ACTN</name>
<dbReference type="SUPFAM" id="SSF53850">
    <property type="entry name" value="Periplasmic binding protein-like II"/>
    <property type="match status" value="1"/>
</dbReference>
<keyword evidence="7" id="KW-0732">Signal</keyword>
<dbReference type="Gene3D" id="3.40.190.10">
    <property type="entry name" value="Periplasmic binding protein-like II"/>
    <property type="match status" value="2"/>
</dbReference>
<comment type="similarity">
    <text evidence="3">Belongs to the bacterial solute-binding protein SsuA/TauA family.</text>
</comment>
<evidence type="ECO:0000256" key="8">
    <source>
        <dbReference type="ARBA" id="ARBA00023136"/>
    </source>
</evidence>
<gene>
    <name evidence="11" type="ORF">BXY45_10183</name>
</gene>
<evidence type="ECO:0000256" key="3">
    <source>
        <dbReference type="ARBA" id="ARBA00010742"/>
    </source>
</evidence>
<keyword evidence="6" id="KW-0997">Cell inner membrane</keyword>
<comment type="similarity">
    <text evidence="9">Belongs to the CmpA/NrtA family.</text>
</comment>
<dbReference type="InterPro" id="IPR006311">
    <property type="entry name" value="TAT_signal"/>
</dbReference>
<dbReference type="GO" id="GO:0042597">
    <property type="term" value="C:periplasmic space"/>
    <property type="evidence" value="ECO:0007669"/>
    <property type="project" value="UniProtKB-SubCell"/>
</dbReference>
<comment type="caution">
    <text evidence="11">The sequence shown here is derived from an EMBL/GenBank/DDBJ whole genome shotgun (WGS) entry which is preliminary data.</text>
</comment>
<dbReference type="Pfam" id="PF13379">
    <property type="entry name" value="NMT1_2"/>
    <property type="match status" value="1"/>
</dbReference>
<dbReference type="RefSeq" id="WP_109772329.1">
    <property type="nucleotide sequence ID" value="NZ_QGDQ01000001.1"/>
</dbReference>
<evidence type="ECO:0000256" key="2">
    <source>
        <dbReference type="ARBA" id="ARBA00004533"/>
    </source>
</evidence>
<dbReference type="OrthoDB" id="506341at2"/>
<keyword evidence="12" id="KW-1185">Reference proteome</keyword>
<reference evidence="11 12" key="1">
    <citation type="submission" date="2018-03" db="EMBL/GenBank/DDBJ databases">
        <title>Genomic Encyclopedia of Archaeal and Bacterial Type Strains, Phase II (KMG-II): from individual species to whole genera.</title>
        <authorList>
            <person name="Goeker M."/>
        </authorList>
    </citation>
    <scope>NUCLEOTIDE SEQUENCE [LARGE SCALE GENOMIC DNA]</scope>
    <source>
        <strain evidence="11 12">DSM 44889</strain>
    </source>
</reference>
<sequence length="392" mass="39960">MPNPHSYPSVGPPASGSVTHQHQQSYQQFRLSRRAVLGSLGAFAVLPVLAACGSRPVESTSAATSAAPTTGGTAAAELRLGLFPNVTHAAALAGIAQGYFAEALGSTKFSTQAFNAGPAAIEALTAGAIDATYIGPSPAINAFSKSGGTLLRIIAGACSGGAQLVVQPGITSAEQLRGKQVASPQLGGTQDVALRTWLAGQGLATTTSGTGGDVTITPTENSSTLDLFRQGRLEGAWLPEPWASRLVLDAGATVLVDEKSLWPDGKFLTTHLIVSTEFLAAHPETVKALLEGHVKAVDWAASDPGAPAAVNEQIKALTTKALSEAVIARAFSNLTITDDPLASTLPKLLEDAVAAGTTKTVDLQGIYDLRLLNEVLTAAGAPKVSAAGLGEE</sequence>
<proteinExistence type="inferred from homology"/>
<evidence type="ECO:0000256" key="6">
    <source>
        <dbReference type="ARBA" id="ARBA00022519"/>
    </source>
</evidence>